<dbReference type="PANTHER" id="PTHR47662">
    <property type="entry name" value="RING-TYPE DOMAIN-CONTAINING PROTEIN"/>
    <property type="match status" value="1"/>
</dbReference>
<evidence type="ECO:0000256" key="3">
    <source>
        <dbReference type="ARBA" id="ARBA00022833"/>
    </source>
</evidence>
<dbReference type="InterPro" id="IPR013083">
    <property type="entry name" value="Znf_RING/FYVE/PHD"/>
</dbReference>
<dbReference type="GO" id="GO:0008270">
    <property type="term" value="F:zinc ion binding"/>
    <property type="evidence" value="ECO:0007669"/>
    <property type="project" value="UniProtKB-KW"/>
</dbReference>
<accession>A0A067JZM6</accession>
<dbReference type="KEGG" id="jcu:105642068"/>
<protein>
    <recommendedName>
        <fullName evidence="5">RING-type domain-containing protein</fullName>
    </recommendedName>
</protein>
<evidence type="ECO:0000256" key="4">
    <source>
        <dbReference type="PROSITE-ProRule" id="PRU00175"/>
    </source>
</evidence>
<keyword evidence="1" id="KW-0479">Metal-binding</keyword>
<dbReference type="Pfam" id="PF13639">
    <property type="entry name" value="zf-RING_2"/>
    <property type="match status" value="1"/>
</dbReference>
<evidence type="ECO:0000259" key="5">
    <source>
        <dbReference type="PROSITE" id="PS50089"/>
    </source>
</evidence>
<dbReference type="OrthoDB" id="9984778at2759"/>
<dbReference type="InterPro" id="IPR001841">
    <property type="entry name" value="Znf_RING"/>
</dbReference>
<feature type="domain" description="RING-type" evidence="5">
    <location>
        <begin position="53"/>
        <end position="95"/>
    </location>
</feature>
<dbReference type="Proteomes" id="UP000027138">
    <property type="component" value="Unassembled WGS sequence"/>
</dbReference>
<dbReference type="PROSITE" id="PS50089">
    <property type="entry name" value="ZF_RING_2"/>
    <property type="match status" value="1"/>
</dbReference>
<dbReference type="SMART" id="SM00184">
    <property type="entry name" value="RING"/>
    <property type="match status" value="1"/>
</dbReference>
<sequence>MCNYLVLIASYLKWAWNFLHCSFFSNNRLDIPEILQELNLSYYENKEDNPKECAVCLSKIQNGEEIRELRCSHVFHRVCLDRWLGYKSTTCPLCRDLIGPRKTLADAAGIEVLVFKYCSFNSRSDGETWWLR</sequence>
<name>A0A067JZM6_JATCU</name>
<organism evidence="6 7">
    <name type="scientific">Jatropha curcas</name>
    <name type="common">Barbados nut</name>
    <dbReference type="NCBI Taxonomy" id="180498"/>
    <lineage>
        <taxon>Eukaryota</taxon>
        <taxon>Viridiplantae</taxon>
        <taxon>Streptophyta</taxon>
        <taxon>Embryophyta</taxon>
        <taxon>Tracheophyta</taxon>
        <taxon>Spermatophyta</taxon>
        <taxon>Magnoliopsida</taxon>
        <taxon>eudicotyledons</taxon>
        <taxon>Gunneridae</taxon>
        <taxon>Pentapetalae</taxon>
        <taxon>rosids</taxon>
        <taxon>fabids</taxon>
        <taxon>Malpighiales</taxon>
        <taxon>Euphorbiaceae</taxon>
        <taxon>Crotonoideae</taxon>
        <taxon>Jatropheae</taxon>
        <taxon>Jatropha</taxon>
    </lineage>
</organism>
<dbReference type="SMART" id="SM00744">
    <property type="entry name" value="RINGv"/>
    <property type="match status" value="1"/>
</dbReference>
<evidence type="ECO:0000313" key="7">
    <source>
        <dbReference type="Proteomes" id="UP000027138"/>
    </source>
</evidence>
<proteinExistence type="predicted"/>
<gene>
    <name evidence="6" type="ORF">JCGZ_18248</name>
</gene>
<evidence type="ECO:0000256" key="2">
    <source>
        <dbReference type="ARBA" id="ARBA00022771"/>
    </source>
</evidence>
<dbReference type="EMBL" id="KK914751">
    <property type="protein sequence ID" value="KDP29327.1"/>
    <property type="molecule type" value="Genomic_DNA"/>
</dbReference>
<keyword evidence="2 4" id="KW-0863">Zinc-finger</keyword>
<dbReference type="PANTHER" id="PTHR47662:SF1">
    <property type="entry name" value="RING-TYPE DOMAIN-CONTAINING PROTEIN"/>
    <property type="match status" value="1"/>
</dbReference>
<dbReference type="SUPFAM" id="SSF57850">
    <property type="entry name" value="RING/U-box"/>
    <property type="match status" value="1"/>
</dbReference>
<reference evidence="6 7" key="1">
    <citation type="journal article" date="2014" name="PLoS ONE">
        <title>Global Analysis of Gene Expression Profiles in Physic Nut (Jatropha curcas L.) Seedlings Exposed to Salt Stress.</title>
        <authorList>
            <person name="Zhang L."/>
            <person name="Zhang C."/>
            <person name="Wu P."/>
            <person name="Chen Y."/>
            <person name="Li M."/>
            <person name="Jiang H."/>
            <person name="Wu G."/>
        </authorList>
    </citation>
    <scope>NUCLEOTIDE SEQUENCE [LARGE SCALE GENOMIC DNA]</scope>
    <source>
        <strain evidence="7">cv. GZQX0401</strain>
        <tissue evidence="6">Young leaves</tissue>
    </source>
</reference>
<keyword evidence="3" id="KW-0862">Zinc</keyword>
<dbReference type="InterPro" id="IPR011016">
    <property type="entry name" value="Znf_RING-CH"/>
</dbReference>
<evidence type="ECO:0000256" key="1">
    <source>
        <dbReference type="ARBA" id="ARBA00022723"/>
    </source>
</evidence>
<dbReference type="AlphaFoldDB" id="A0A067JZM6"/>
<dbReference type="Gene3D" id="3.30.40.10">
    <property type="entry name" value="Zinc/RING finger domain, C3HC4 (zinc finger)"/>
    <property type="match status" value="1"/>
</dbReference>
<keyword evidence="7" id="KW-1185">Reference proteome</keyword>
<evidence type="ECO:0000313" key="6">
    <source>
        <dbReference type="EMBL" id="KDP29327.1"/>
    </source>
</evidence>